<dbReference type="RefSeq" id="WP_050547417.1">
    <property type="nucleotide sequence ID" value="NZ_BAABXH010000001.1"/>
</dbReference>
<dbReference type="Proteomes" id="UP001217776">
    <property type="component" value="Unassembled WGS sequence"/>
</dbReference>
<protein>
    <submittedName>
        <fullName evidence="1">Sigma-70 family RNA polymerase sigma factor</fullName>
    </submittedName>
</protein>
<proteinExistence type="predicted"/>
<dbReference type="Proteomes" id="UP000460317">
    <property type="component" value="Unassembled WGS sequence"/>
</dbReference>
<sequence>MMTIFTRDYSQRLRHFNKKQNNNAVKTETIGNTAEVTRFDKWFASSYTRLREKIRFFSMVDEDNFHNTYLFIREKIMGGEEKIENLEAYFFRCYRYKAMTEMRNENRYVHPEDDFFYRFSQEETEPYPWGLNRCERLAGDVLRYIRSRFSRQEYRMFMLRYYRQQCSLKVLSEYTGLPLSEVMRKTRRMLESLRSNSYFMERCEMLYVYE</sequence>
<name>A0A7J5JG76_BACT4</name>
<dbReference type="EMBL" id="WCSB01000020">
    <property type="protein sequence ID" value="KAB4449561.1"/>
    <property type="molecule type" value="Genomic_DNA"/>
</dbReference>
<organism evidence="1 3">
    <name type="scientific">Bacteroides thetaiotaomicron</name>
    <dbReference type="NCBI Taxonomy" id="818"/>
    <lineage>
        <taxon>Bacteria</taxon>
        <taxon>Pseudomonadati</taxon>
        <taxon>Bacteroidota</taxon>
        <taxon>Bacteroidia</taxon>
        <taxon>Bacteroidales</taxon>
        <taxon>Bacteroidaceae</taxon>
        <taxon>Bacteroides</taxon>
    </lineage>
</organism>
<reference evidence="1 3" key="1">
    <citation type="journal article" date="2019" name="Nat. Med.">
        <title>A library of human gut bacterial isolates paired with longitudinal multiomics data enables mechanistic microbiome research.</title>
        <authorList>
            <person name="Poyet M."/>
            <person name="Groussin M."/>
            <person name="Gibbons S.M."/>
            <person name="Avila-Pacheco J."/>
            <person name="Jiang X."/>
            <person name="Kearney S.M."/>
            <person name="Perrotta A.R."/>
            <person name="Berdy B."/>
            <person name="Zhao S."/>
            <person name="Lieberman T.D."/>
            <person name="Swanson P.K."/>
            <person name="Smith M."/>
            <person name="Roesemann S."/>
            <person name="Alexander J.E."/>
            <person name="Rich S.A."/>
            <person name="Livny J."/>
            <person name="Vlamakis H."/>
            <person name="Clish C."/>
            <person name="Bullock K."/>
            <person name="Deik A."/>
            <person name="Scott J."/>
            <person name="Pierce K.A."/>
            <person name="Xavier R.J."/>
            <person name="Alm E.J."/>
        </authorList>
    </citation>
    <scope>NUCLEOTIDE SEQUENCE [LARGE SCALE GENOMIC DNA]</scope>
    <source>
        <strain evidence="1 3">BIOML-A165</strain>
    </source>
</reference>
<comment type="caution">
    <text evidence="1">The sequence shown here is derived from an EMBL/GenBank/DDBJ whole genome shotgun (WGS) entry which is preliminary data.</text>
</comment>
<dbReference type="AlphaFoldDB" id="A0A7J5JG76"/>
<dbReference type="EMBL" id="JAQNVG010000036">
    <property type="protein sequence ID" value="MDC2237851.1"/>
    <property type="molecule type" value="Genomic_DNA"/>
</dbReference>
<reference evidence="2" key="2">
    <citation type="submission" date="2022-10" db="EMBL/GenBank/DDBJ databases">
        <title>Human gut microbiome strain richness.</title>
        <authorList>
            <person name="Chen-Liaw A."/>
        </authorList>
    </citation>
    <scope>NUCLEOTIDE SEQUENCE</scope>
    <source>
        <strain evidence="2">1001283st1_A3_1001283B150304_161114</strain>
    </source>
</reference>
<gene>
    <name evidence="1" type="ORF">GAN93_18230</name>
    <name evidence="2" type="ORF">PO127_19095</name>
</gene>
<evidence type="ECO:0000313" key="3">
    <source>
        <dbReference type="Proteomes" id="UP000460317"/>
    </source>
</evidence>
<evidence type="ECO:0000313" key="2">
    <source>
        <dbReference type="EMBL" id="MDC2237851.1"/>
    </source>
</evidence>
<evidence type="ECO:0000313" key="1">
    <source>
        <dbReference type="EMBL" id="KAB4449561.1"/>
    </source>
</evidence>
<accession>A0A7J5JG76</accession>